<reference evidence="2" key="1">
    <citation type="journal article" date="2020" name="Stud. Mycol.">
        <title>101 Dothideomycetes genomes: a test case for predicting lifestyles and emergence of pathogens.</title>
        <authorList>
            <person name="Haridas S."/>
            <person name="Albert R."/>
            <person name="Binder M."/>
            <person name="Bloem J."/>
            <person name="Labutti K."/>
            <person name="Salamov A."/>
            <person name="Andreopoulos B."/>
            <person name="Baker S."/>
            <person name="Barry K."/>
            <person name="Bills G."/>
            <person name="Bluhm B."/>
            <person name="Cannon C."/>
            <person name="Castanera R."/>
            <person name="Culley D."/>
            <person name="Daum C."/>
            <person name="Ezra D."/>
            <person name="Gonzalez J."/>
            <person name="Henrissat B."/>
            <person name="Kuo A."/>
            <person name="Liang C."/>
            <person name="Lipzen A."/>
            <person name="Lutzoni F."/>
            <person name="Magnuson J."/>
            <person name="Mondo S."/>
            <person name="Nolan M."/>
            <person name="Ohm R."/>
            <person name="Pangilinan J."/>
            <person name="Park H.-J."/>
            <person name="Ramirez L."/>
            <person name="Alfaro M."/>
            <person name="Sun H."/>
            <person name="Tritt A."/>
            <person name="Yoshinaga Y."/>
            <person name="Zwiers L.-H."/>
            <person name="Turgeon B."/>
            <person name="Goodwin S."/>
            <person name="Spatafora J."/>
            <person name="Crous P."/>
            <person name="Grigoriev I."/>
        </authorList>
    </citation>
    <scope>NUCLEOTIDE SEQUENCE</scope>
    <source>
        <strain evidence="2">CBS 262.69</strain>
    </source>
</reference>
<evidence type="ECO:0000259" key="1">
    <source>
        <dbReference type="Pfam" id="PF10441"/>
    </source>
</evidence>
<organism evidence="2 3">
    <name type="scientific">Trichodelitschia bisporula</name>
    <dbReference type="NCBI Taxonomy" id="703511"/>
    <lineage>
        <taxon>Eukaryota</taxon>
        <taxon>Fungi</taxon>
        <taxon>Dikarya</taxon>
        <taxon>Ascomycota</taxon>
        <taxon>Pezizomycotina</taxon>
        <taxon>Dothideomycetes</taxon>
        <taxon>Dothideomycetes incertae sedis</taxon>
        <taxon>Phaeotrichales</taxon>
        <taxon>Phaeotrichaceae</taxon>
        <taxon>Trichodelitschia</taxon>
    </lineage>
</organism>
<dbReference type="OrthoDB" id="160374at2759"/>
<accession>A0A6G1HS31</accession>
<feature type="domain" description="Nucleolar 27S pre-rRNA processing Urb2/Npa2 C-terminal" evidence="1">
    <location>
        <begin position="1272"/>
        <end position="1497"/>
    </location>
</feature>
<dbReference type="Pfam" id="PF10441">
    <property type="entry name" value="Urb2"/>
    <property type="match status" value="1"/>
</dbReference>
<dbReference type="PANTHER" id="PTHR15682:SF2">
    <property type="entry name" value="UNHEALTHY RIBOSOME BIOGENESIS PROTEIN 2 HOMOLOG"/>
    <property type="match status" value="1"/>
</dbReference>
<dbReference type="Proteomes" id="UP000799640">
    <property type="component" value="Unassembled WGS sequence"/>
</dbReference>
<gene>
    <name evidence="2" type="ORF">EJ06DRAFT_583451</name>
</gene>
<dbReference type="InterPro" id="IPR052609">
    <property type="entry name" value="Ribosome_Biogenesis_Reg"/>
</dbReference>
<dbReference type="PANTHER" id="PTHR15682">
    <property type="entry name" value="UNHEALTHY RIBOSOME BIOGENESIS PROTEIN 2 HOMOLOG"/>
    <property type="match status" value="1"/>
</dbReference>
<evidence type="ECO:0000313" key="2">
    <source>
        <dbReference type="EMBL" id="KAF2398830.1"/>
    </source>
</evidence>
<dbReference type="GO" id="GO:0042254">
    <property type="term" value="P:ribosome biogenesis"/>
    <property type="evidence" value="ECO:0007669"/>
    <property type="project" value="TreeGrafter"/>
</dbReference>
<evidence type="ECO:0000313" key="3">
    <source>
        <dbReference type="Proteomes" id="UP000799640"/>
    </source>
</evidence>
<protein>
    <recommendedName>
        <fullName evidence="1">Nucleolar 27S pre-rRNA processing Urb2/Npa2 C-terminal domain-containing protein</fullName>
    </recommendedName>
</protein>
<name>A0A6G1HS31_9PEZI</name>
<dbReference type="GO" id="GO:0005730">
    <property type="term" value="C:nucleolus"/>
    <property type="evidence" value="ECO:0007669"/>
    <property type="project" value="TreeGrafter"/>
</dbReference>
<sequence>MAPPTEHKPSLPQLLALDKDYESFERRLQQAARLAGIRSDILDSNEIASATFAKGPTQSRAEWVLRWLLDKLRAQDDAGKKARASSRSWTLLKELVLSVPMSNASRLLNSNQVLSIVQTTLEENQMVLRGLLPGSRQRDVRWYWPEDLETSDSSTTVDGYEAVSKKRKRWAESSPSQRRIIDGYHPGKLLEVIGAFIIALVDLSRSSSSEINAVASEHIKSVLRLDTARASRLLSLWLSAIHAASTMEPSSSSVAPALAIWGMRSVDAEGPDVASAAFCADCLIPALKLHDTLKTRSSTQKATETLLEQIASLEALFAKHLLLPARAFFHAASRTEGFAETYGHTRLRSYLEPLKIELQQAKGTANFTNLSRKLVYGLFSEAIKLSPRSSPRQKSAEVPWIEAVIDGLLECTGEPTLDSSTFLSYKYGLSPLVPMLQLAQKSDIKLSKDFLKKILDKYSGLSDVFDAASPTFRPETEANFAPDPSKEGPPLRWTLISQVLKLNGSLFLDERIAGNDELLLTALLKAISATEWSVLPGEGCGAYHKGSDWWQWVNSFHSVAHDIIIPLMETFIGSRNLGGFLSLWHEQAASHAQRARYCFPWLSDKIAPALRQHLESSMTVDQIKYYLDVFSKPIANLNSDLEDPILRDRVAASVLVVDAILGSIVQAETIQKLKSTLLSSQLPMPDCSVAKWQFSGYIWSILRRRQEFSRITGIPETFNGGVALHSPCALETVTSAIRWALEEEGLEEDGFVEYFEGRLDVSLNALLFVTVLCSKVADSPDSAKLAQKTIAEAVEPFQRVLSWDHGVTPYWAYRIFSACLVALSETPRSLLLLASEPRQQLFENISILRYPASEKLREATGDAVLLAASNTVRDEYLDALIKCIRPSGWDLSLKAAIKQLQKFPSAAIPRRSRERILDALLTCSVDCSHPIAADMIPEILNLMVRLLEFSSPGAKMCTDAETLFAFCKTLDARASFVIEGDGSLRLLDKLFSGIFQHIEADAALDRSREFVRSFNAAFEKVFTKGSSSSDEKAASFLKAPVTLAMVKTWLQTLCRIPGSPEITPQYRKVLSSDFEHLAANVDDDKLWTPRRAVFFAVLDFPKVFLPEGSIATTSSRPRLQAVEPKLDLDVARLYPSEDGKDSLKTGKSSTEVGAEFAKFMALLPATDEEIVILRQALKLLNLDLPPAERAAIDESLQLRPLNDTRGYAEIDWLMEQAEQKRDAGYLKLLGIILKRKDAAPPGAATDGSKALLPKLCGYMKAASTIADFGASISCIDIILREKPWLITQYAIDTLLTTLTALASPTSPSLPPEHALFIHTHLTRTATTLVSLHRKRLGGRMHLLVPLLQALLTCLFTQHRYATARTRLAHPPWLSEPLPVGAATAYTRLLTTLCDPTVSSATAHRRRAGAELVDETKRARQYVGEFVGYVLMQYCTCQLGGTMESEVREVLRPGLWAMMDVVRMEGMRAMNAGMGKDERVLWGAMYSEWRRFGRWRGK</sequence>
<dbReference type="EMBL" id="ML996699">
    <property type="protein sequence ID" value="KAF2398830.1"/>
    <property type="molecule type" value="Genomic_DNA"/>
</dbReference>
<proteinExistence type="predicted"/>
<keyword evidence="3" id="KW-1185">Reference proteome</keyword>
<dbReference type="InterPro" id="IPR018849">
    <property type="entry name" value="Urb2/Npa2_C"/>
</dbReference>